<organism evidence="1">
    <name type="scientific">Tanacetum cinerariifolium</name>
    <name type="common">Dalmatian daisy</name>
    <name type="synonym">Chrysanthemum cinerariifolium</name>
    <dbReference type="NCBI Taxonomy" id="118510"/>
    <lineage>
        <taxon>Eukaryota</taxon>
        <taxon>Viridiplantae</taxon>
        <taxon>Streptophyta</taxon>
        <taxon>Embryophyta</taxon>
        <taxon>Tracheophyta</taxon>
        <taxon>Spermatophyta</taxon>
        <taxon>Magnoliopsida</taxon>
        <taxon>eudicotyledons</taxon>
        <taxon>Gunneridae</taxon>
        <taxon>Pentapetalae</taxon>
        <taxon>asterids</taxon>
        <taxon>campanulids</taxon>
        <taxon>Asterales</taxon>
        <taxon>Asteraceae</taxon>
        <taxon>Asteroideae</taxon>
        <taxon>Anthemideae</taxon>
        <taxon>Anthemidinae</taxon>
        <taxon>Tanacetum</taxon>
    </lineage>
</organism>
<reference evidence="1" key="1">
    <citation type="journal article" date="2019" name="Sci. Rep.">
        <title>Draft genome of Tanacetum cinerariifolium, the natural source of mosquito coil.</title>
        <authorList>
            <person name="Yamashiro T."/>
            <person name="Shiraishi A."/>
            <person name="Satake H."/>
            <person name="Nakayama K."/>
        </authorList>
    </citation>
    <scope>NUCLEOTIDE SEQUENCE</scope>
</reference>
<accession>A0A6L2JW60</accession>
<dbReference type="EMBL" id="BKCJ010001350">
    <property type="protein sequence ID" value="GEU40787.1"/>
    <property type="molecule type" value="Genomic_DNA"/>
</dbReference>
<dbReference type="AlphaFoldDB" id="A0A6L2JW60"/>
<proteinExistence type="predicted"/>
<gene>
    <name evidence="1" type="ORF">Tci_012765</name>
</gene>
<sequence length="657" mass="74702">MVSDDVSDEGNIEGCARTTRSSISSTKYYKDDSCWSTDLKSKTTEDIISNRSFMEVLVLNHYVLVKKVLSGAHIGYNFPLKVPIISNPEPCPDQYVDEFPQTLPSFHPTCYSGDENSFAYDSTPNFVDDSPNIFSPPSQPLTDSYEFCGNDAHYSHDYPPQVPFIYNLKPCYNQDFNFPQSFQQQYPCCESCGGPHKTFQCQQVIFYEPSCENCRGPHENFQCQPMNQNFYKPNLCYNSISFDFDQFQPPQFPVIHQAPQKTSDEILHDHENELAEYINTLSWNRHAFYNYDDDDDEDYTNAITPVLSTEEPDNSLSMGDEHLDTISAIESDEVIKSSVEDLVPIPSESESILDNMCDVPFRDNSPPLDISKDQFKDLSDSNNDSTLIDDDYFSIDDIDYVEASPPDSEHISLEEVKDDILLSFHISYPIEDSDSFFKKSDTSLSYLDNSLPEFETFSDHTEETSSGSTTTHADYSLPKYDSFLFEIEPDQGELTSVVMEDILGEPRVHVPNVLPTHPTLMLDSDFIPFNNSLPKSEIFYFDIEEKNSGNTTIHANISLPNFDHFYFKIDPDPDELTSNVDSGIRENVLSATTVNVSPKDDQSPLFTYVVWIFLPFLTYPVAPPYLLSSGNEDTIFDPGISIYHSLYRVYIIGVELS</sequence>
<protein>
    <submittedName>
        <fullName evidence="1">Uncharacterized protein</fullName>
    </submittedName>
</protein>
<evidence type="ECO:0000313" key="1">
    <source>
        <dbReference type="EMBL" id="GEU40787.1"/>
    </source>
</evidence>
<comment type="caution">
    <text evidence="1">The sequence shown here is derived from an EMBL/GenBank/DDBJ whole genome shotgun (WGS) entry which is preliminary data.</text>
</comment>
<name>A0A6L2JW60_TANCI</name>